<dbReference type="InterPro" id="IPR004761">
    <property type="entry name" value="Spore_GerAB"/>
</dbReference>
<feature type="transmembrane region" description="Helical" evidence="8">
    <location>
        <begin position="219"/>
        <end position="244"/>
    </location>
</feature>
<evidence type="ECO:0000256" key="7">
    <source>
        <dbReference type="ARBA" id="ARBA00023136"/>
    </source>
</evidence>
<feature type="transmembrane region" description="Helical" evidence="8">
    <location>
        <begin position="142"/>
        <end position="165"/>
    </location>
</feature>
<evidence type="ECO:0000256" key="1">
    <source>
        <dbReference type="ARBA" id="ARBA00004141"/>
    </source>
</evidence>
<keyword evidence="7 8" id="KW-0472">Membrane</keyword>
<dbReference type="GO" id="GO:0016020">
    <property type="term" value="C:membrane"/>
    <property type="evidence" value="ECO:0007669"/>
    <property type="project" value="UniProtKB-SubCell"/>
</dbReference>
<feature type="transmembrane region" description="Helical" evidence="8">
    <location>
        <begin position="36"/>
        <end position="53"/>
    </location>
</feature>
<evidence type="ECO:0000256" key="5">
    <source>
        <dbReference type="ARBA" id="ARBA00022692"/>
    </source>
</evidence>
<dbReference type="AlphaFoldDB" id="A0A090IXN3"/>
<feature type="transmembrane region" description="Helical" evidence="8">
    <location>
        <begin position="306"/>
        <end position="325"/>
    </location>
</feature>
<comment type="similarity">
    <text evidence="2">Belongs to the amino acid-polyamine-organocation (APC) superfamily. Spore germination protein (SGP) (TC 2.A.3.9) family.</text>
</comment>
<feature type="transmembrane region" description="Helical" evidence="8">
    <location>
        <begin position="73"/>
        <end position="92"/>
    </location>
</feature>
<dbReference type="NCBIfam" id="TIGR00912">
    <property type="entry name" value="2A0309"/>
    <property type="match status" value="1"/>
</dbReference>
<evidence type="ECO:0000256" key="8">
    <source>
        <dbReference type="SAM" id="Phobius"/>
    </source>
</evidence>
<gene>
    <name evidence="9" type="primary">gerKB</name>
    <name evidence="9" type="ORF">BT1A1_1389</name>
</gene>
<keyword evidence="5 8" id="KW-0812">Transmembrane</keyword>
<name>A0A090IXN3_9BACI</name>
<evidence type="ECO:0000313" key="10">
    <source>
        <dbReference type="Proteomes" id="UP000040576"/>
    </source>
</evidence>
<reference evidence="9 10" key="1">
    <citation type="submission" date="2014-07" db="EMBL/GenBank/DDBJ databases">
        <authorList>
            <person name="Wibberg Daniel"/>
        </authorList>
    </citation>
    <scope>NUCLEOTIDE SEQUENCE [LARGE SCALE GENOMIC DNA]</scope>
</reference>
<evidence type="ECO:0000313" key="9">
    <source>
        <dbReference type="EMBL" id="CEE01218.1"/>
    </source>
</evidence>
<organism evidence="9 10">
    <name type="scientific">Caldibacillus thermoamylovorans</name>
    <dbReference type="NCBI Taxonomy" id="35841"/>
    <lineage>
        <taxon>Bacteria</taxon>
        <taxon>Bacillati</taxon>
        <taxon>Bacillota</taxon>
        <taxon>Bacilli</taxon>
        <taxon>Bacillales</taxon>
        <taxon>Bacillaceae</taxon>
        <taxon>Caldibacillus</taxon>
    </lineage>
</organism>
<proteinExistence type="inferred from homology"/>
<dbReference type="Proteomes" id="UP000040576">
    <property type="component" value="Unassembled WGS sequence"/>
</dbReference>
<evidence type="ECO:0000256" key="2">
    <source>
        <dbReference type="ARBA" id="ARBA00007998"/>
    </source>
</evidence>
<dbReference type="PANTHER" id="PTHR34975:SF2">
    <property type="entry name" value="SPORE GERMINATION PROTEIN A2"/>
    <property type="match status" value="1"/>
</dbReference>
<evidence type="ECO:0000256" key="6">
    <source>
        <dbReference type="ARBA" id="ARBA00022989"/>
    </source>
</evidence>
<feature type="transmembrane region" description="Helical" evidence="8">
    <location>
        <begin position="12"/>
        <end position="30"/>
    </location>
</feature>
<feature type="transmembrane region" description="Helical" evidence="8">
    <location>
        <begin position="340"/>
        <end position="358"/>
    </location>
</feature>
<keyword evidence="3" id="KW-0813">Transport</keyword>
<accession>A0A090IXN3</accession>
<dbReference type="PANTHER" id="PTHR34975">
    <property type="entry name" value="SPORE GERMINATION PROTEIN A2"/>
    <property type="match status" value="1"/>
</dbReference>
<feature type="transmembrane region" description="Helical" evidence="8">
    <location>
        <begin position="104"/>
        <end position="130"/>
    </location>
</feature>
<comment type="subcellular location">
    <subcellularLocation>
        <location evidence="1">Membrane</location>
        <topology evidence="1">Multi-pass membrane protein</topology>
    </subcellularLocation>
</comment>
<keyword evidence="4" id="KW-0309">Germination</keyword>
<sequence length="374" mass="42406">MENAKLSSYQFFVMILLFEMGTSLVISLGSNAKQNTWFSILLGSLIGILFYHVNYKIYTYYPNELPSSYSKKIVGKFLGSILGYFYIIYFTYICARVTRDFGELLVAVAYTQTPLFIVNAIMIILCVFAVKKGIEVIARTAEINFALMYLFAITGLILILVSGLIELENLKPVLRNNWGTILRVVILETAFVPFGEMIAFTYLFPYLNYSKNGRFLGSFAILLSGINLSITAAINVAVLSVPLFENTQFPLLSTIQYISIGNFIERLDIFFIFAAFIGAFFKIVIFFYVAVIATTDLFHLKDHKKIVYPFGLIVLFLSQTIASNYQEHINEGLKFVPPHIHIPFQIGIPVILLVIAFLKNRKKEKNMSKTMKEG</sequence>
<feature type="transmembrane region" description="Helical" evidence="8">
    <location>
        <begin position="185"/>
        <end position="207"/>
    </location>
</feature>
<keyword evidence="10" id="KW-1185">Reference proteome</keyword>
<dbReference type="GO" id="GO:0009847">
    <property type="term" value="P:spore germination"/>
    <property type="evidence" value="ECO:0007669"/>
    <property type="project" value="InterPro"/>
</dbReference>
<dbReference type="RefSeq" id="WP_034769415.1">
    <property type="nucleotide sequence ID" value="NZ_CCRF01000044.1"/>
</dbReference>
<evidence type="ECO:0000256" key="3">
    <source>
        <dbReference type="ARBA" id="ARBA00022448"/>
    </source>
</evidence>
<dbReference type="EMBL" id="CCRF01000044">
    <property type="protein sequence ID" value="CEE01218.1"/>
    <property type="molecule type" value="Genomic_DNA"/>
</dbReference>
<feature type="transmembrane region" description="Helical" evidence="8">
    <location>
        <begin position="269"/>
        <end position="294"/>
    </location>
</feature>
<evidence type="ECO:0000256" key="4">
    <source>
        <dbReference type="ARBA" id="ARBA00022544"/>
    </source>
</evidence>
<dbReference type="Pfam" id="PF03845">
    <property type="entry name" value="Spore_permease"/>
    <property type="match status" value="1"/>
</dbReference>
<keyword evidence="6 8" id="KW-1133">Transmembrane helix</keyword>
<protein>
    <submittedName>
        <fullName evidence="9">Spore germination protein KB</fullName>
    </submittedName>
</protein>